<evidence type="ECO:0000313" key="2">
    <source>
        <dbReference type="EMBL" id="MBB1261858.1"/>
    </source>
</evidence>
<evidence type="ECO:0000313" key="1">
    <source>
        <dbReference type="EMBL" id="MBB1256291.1"/>
    </source>
</evidence>
<dbReference type="EMBL" id="VJYK02000348">
    <property type="protein sequence ID" value="MQS04768.1"/>
    <property type="molecule type" value="Genomic_DNA"/>
</dbReference>
<evidence type="ECO:0000313" key="5">
    <source>
        <dbReference type="Proteomes" id="UP000517765"/>
    </source>
</evidence>
<dbReference type="EMBL" id="JABJXA010000219">
    <property type="protein sequence ID" value="MBB1261858.1"/>
    <property type="molecule type" value="Genomic_DNA"/>
</dbReference>
<reference evidence="3 4" key="1">
    <citation type="submission" date="2019-10" db="EMBL/GenBank/DDBJ databases">
        <title>Streptomyces sp. nov., a novel actinobacterium isolated from alkaline environment.</title>
        <authorList>
            <person name="Golinska P."/>
        </authorList>
    </citation>
    <scope>NUCLEOTIDE SEQUENCE [LARGE SCALE GENOMIC DNA]</scope>
    <source>
        <strain evidence="3 4">OF1</strain>
    </source>
</reference>
<dbReference type="Proteomes" id="UP000320857">
    <property type="component" value="Unassembled WGS sequence"/>
</dbReference>
<reference evidence="5 6" key="2">
    <citation type="submission" date="2020-05" db="EMBL/GenBank/DDBJ databases">
        <title>Classification of alakaliphilic streptomycetes isolated from an alkaline soil next to Lonar Crater, India and a proposal for the recognition of Streptomyces alkaliterrae sp. nov.</title>
        <authorList>
            <person name="Golinska P."/>
        </authorList>
    </citation>
    <scope>NUCLEOTIDE SEQUENCE [LARGE SCALE GENOMIC DNA]</scope>
    <source>
        <strain evidence="6">OF3</strain>
        <strain evidence="5">OF8</strain>
    </source>
</reference>
<comment type="caution">
    <text evidence="3">The sequence shown here is derived from an EMBL/GenBank/DDBJ whole genome shotgun (WGS) entry which is preliminary data.</text>
</comment>
<name>A0A5P0YWV7_9ACTN</name>
<sequence>MARHRRVRRLVAGDEVWLWSVRHGHRAGPDGRCREVLSLHRTGLEEMRAVMRLVFAAGPGRYVAEGVWSSGSVSAGGGLLLNLHEPGVVRRLLESARGRGLVPERGEAVVDGWPLFDVVVAAASDAV</sequence>
<dbReference type="EMBL" id="JABJWZ010000331">
    <property type="protein sequence ID" value="MBB1256291.1"/>
    <property type="molecule type" value="Genomic_DNA"/>
</dbReference>
<evidence type="ECO:0000313" key="3">
    <source>
        <dbReference type="EMBL" id="MQS04768.1"/>
    </source>
</evidence>
<proteinExistence type="predicted"/>
<reference evidence="1" key="3">
    <citation type="journal article" name="Syst. Appl. Microbiol.">
        <title>Streptomyces alkaliterrae sp. nov., isolated from an alkaline soil, and emended descriptions of Streptomyces alkaliphilus, Streptomyces calidiresistens and Streptomyces durbertensis.</title>
        <authorList>
            <person name="Swiecimska M."/>
            <person name="Golinska P."/>
            <person name="Nouioui I."/>
            <person name="Wypij M."/>
            <person name="Rai M."/>
            <person name="Sangal V."/>
            <person name="Goodfellow M."/>
        </authorList>
    </citation>
    <scope>NUCLEOTIDE SEQUENCE</scope>
    <source>
        <strain evidence="1">OF3</strain>
        <strain evidence="2">OF8</strain>
    </source>
</reference>
<dbReference type="Proteomes" id="UP000525686">
    <property type="component" value="Unassembled WGS sequence"/>
</dbReference>
<dbReference type="Proteomes" id="UP000517765">
    <property type="component" value="Unassembled WGS sequence"/>
</dbReference>
<protein>
    <submittedName>
        <fullName evidence="3">Uncharacterized protein</fullName>
    </submittedName>
</protein>
<accession>A0A5P0YWV7</accession>
<gene>
    <name evidence="3" type="ORF">FNX44_023445</name>
    <name evidence="1" type="ORF">H3146_23470</name>
    <name evidence="2" type="ORF">H3147_24020</name>
</gene>
<organism evidence="3 4">
    <name type="scientific">Streptomyces alkaliterrae</name>
    <dbReference type="NCBI Taxonomy" id="2213162"/>
    <lineage>
        <taxon>Bacteria</taxon>
        <taxon>Bacillati</taxon>
        <taxon>Actinomycetota</taxon>
        <taxon>Actinomycetes</taxon>
        <taxon>Kitasatosporales</taxon>
        <taxon>Streptomycetaceae</taxon>
        <taxon>Streptomyces</taxon>
    </lineage>
</organism>
<dbReference type="AlphaFoldDB" id="A0A5P0YWV7"/>
<evidence type="ECO:0000313" key="6">
    <source>
        <dbReference type="Proteomes" id="UP000525686"/>
    </source>
</evidence>
<evidence type="ECO:0000313" key="4">
    <source>
        <dbReference type="Proteomes" id="UP000320857"/>
    </source>
</evidence>
<keyword evidence="4" id="KW-1185">Reference proteome</keyword>